<dbReference type="InterPro" id="IPR000836">
    <property type="entry name" value="PRTase_dom"/>
</dbReference>
<evidence type="ECO:0000313" key="2">
    <source>
        <dbReference type="Proteomes" id="UP000183670"/>
    </source>
</evidence>
<gene>
    <name evidence="1" type="ORF">SAMN05192581_101416</name>
</gene>
<protein>
    <recommendedName>
        <fullName evidence="3">Phosphoribosyltransferase</fullName>
    </recommendedName>
</protein>
<dbReference type="InterPro" id="IPR029057">
    <property type="entry name" value="PRTase-like"/>
</dbReference>
<dbReference type="CDD" id="cd06223">
    <property type="entry name" value="PRTases_typeI"/>
    <property type="match status" value="1"/>
</dbReference>
<dbReference type="AlphaFoldDB" id="A0A1G6G4G4"/>
<dbReference type="RefSeq" id="WP_074557787.1">
    <property type="nucleotide sequence ID" value="NZ_FMYE01000014.1"/>
</dbReference>
<name>A0A1G6G4G4_BACOV</name>
<accession>A0A1G6G4G4</accession>
<evidence type="ECO:0008006" key="3">
    <source>
        <dbReference type="Google" id="ProtNLM"/>
    </source>
</evidence>
<dbReference type="EMBL" id="FMYE01000014">
    <property type="protein sequence ID" value="SDB76852.1"/>
    <property type="molecule type" value="Genomic_DNA"/>
</dbReference>
<sequence>MAKVDEVRRRFWGKVVTCFASYYPCRIKNVGLDGENVRKLVWSFKSGENTEYVAQKTADELINKYGDDISSIVFVCVPASSKEKNEIRYKNFSKRVCELSGAINAYDHVRVVNERPEIHKHRKQRNNAADNVESLEIDKDFFNKARFCLFDDLLTSGASGAALSNKLEQYGAQFLGFFALAKTTYKL</sequence>
<dbReference type="SUPFAM" id="SSF53271">
    <property type="entry name" value="PRTase-like"/>
    <property type="match status" value="1"/>
</dbReference>
<dbReference type="Gene3D" id="3.40.50.2020">
    <property type="match status" value="1"/>
</dbReference>
<organism evidence="1 2">
    <name type="scientific">Bacteroides ovatus</name>
    <dbReference type="NCBI Taxonomy" id="28116"/>
    <lineage>
        <taxon>Bacteria</taxon>
        <taxon>Pseudomonadati</taxon>
        <taxon>Bacteroidota</taxon>
        <taxon>Bacteroidia</taxon>
        <taxon>Bacteroidales</taxon>
        <taxon>Bacteroidaceae</taxon>
        <taxon>Bacteroides</taxon>
    </lineage>
</organism>
<proteinExistence type="predicted"/>
<reference evidence="1 2" key="1">
    <citation type="submission" date="2016-10" db="EMBL/GenBank/DDBJ databases">
        <authorList>
            <person name="de Groot N.N."/>
        </authorList>
    </citation>
    <scope>NUCLEOTIDE SEQUENCE [LARGE SCALE GENOMIC DNA]</scope>
    <source>
        <strain evidence="1 2">NLAE-zl-C500</strain>
    </source>
</reference>
<dbReference type="Proteomes" id="UP000183670">
    <property type="component" value="Unassembled WGS sequence"/>
</dbReference>
<evidence type="ECO:0000313" key="1">
    <source>
        <dbReference type="EMBL" id="SDB76852.1"/>
    </source>
</evidence>